<dbReference type="Proteomes" id="UP001596405">
    <property type="component" value="Unassembled WGS sequence"/>
</dbReference>
<keyword evidence="3" id="KW-1185">Reference proteome</keyword>
<comment type="caution">
    <text evidence="2">The sequence shown here is derived from an EMBL/GenBank/DDBJ whole genome shotgun (WGS) entry which is preliminary data.</text>
</comment>
<dbReference type="RefSeq" id="WP_066618923.1">
    <property type="nucleotide sequence ID" value="NZ_JBHSYQ010000003.1"/>
</dbReference>
<dbReference type="Gene3D" id="3.40.630.30">
    <property type="match status" value="1"/>
</dbReference>
<sequence>MEMLPFPDERYQLVCLTSEAELPPLAFDLFLYLQPQHVRFQNGPFWRMYALLQENRTVALAHVFVENEKAFSPWRAPFGGLQFSPDLPGDVAKVLVYHLHQNLREQGVTQVEWLQCPDVYSSKENMLVRQTLLEIGYKTIYEQRNHHLQVSRAAFTELLHPSAKRRLQKCLRAGFTVQQEGIEQLPEAYQLLQACRSEKQKPLSLSFEQLNQYFQQFPEQYQLFTVRCNGELAAVGVTVQINKRILNHLYPASPTSFNTYSPTILLTQGIYEYCRRKDIELLDLGVSAPPLESEADYQGLFTFKERLGGIVTWKPTFLFME</sequence>
<dbReference type="GO" id="GO:0016746">
    <property type="term" value="F:acyltransferase activity"/>
    <property type="evidence" value="ECO:0007669"/>
    <property type="project" value="UniProtKB-KW"/>
</dbReference>
<feature type="domain" description="BioF2-like acetyltransferase" evidence="1">
    <location>
        <begin position="164"/>
        <end position="288"/>
    </location>
</feature>
<dbReference type="InterPro" id="IPR038740">
    <property type="entry name" value="BioF2-like_GNAT_dom"/>
</dbReference>
<keyword evidence="2" id="KW-0012">Acyltransferase</keyword>
<protein>
    <submittedName>
        <fullName evidence="2">GNAT family N-acetyltransferase</fullName>
        <ecNumber evidence="2">2.3.1.-</ecNumber>
    </submittedName>
</protein>
<dbReference type="InterPro" id="IPR016181">
    <property type="entry name" value="Acyl_CoA_acyltransferase"/>
</dbReference>
<organism evidence="2 3">
    <name type="scientific">Rufibacter roseus</name>
    <dbReference type="NCBI Taxonomy" id="1567108"/>
    <lineage>
        <taxon>Bacteria</taxon>
        <taxon>Pseudomonadati</taxon>
        <taxon>Bacteroidota</taxon>
        <taxon>Cytophagia</taxon>
        <taxon>Cytophagales</taxon>
        <taxon>Hymenobacteraceae</taxon>
        <taxon>Rufibacter</taxon>
    </lineage>
</organism>
<evidence type="ECO:0000313" key="2">
    <source>
        <dbReference type="EMBL" id="MFC6997627.1"/>
    </source>
</evidence>
<evidence type="ECO:0000259" key="1">
    <source>
        <dbReference type="Pfam" id="PF13480"/>
    </source>
</evidence>
<dbReference type="EMBL" id="JBHSYQ010000003">
    <property type="protein sequence ID" value="MFC6997627.1"/>
    <property type="molecule type" value="Genomic_DNA"/>
</dbReference>
<proteinExistence type="predicted"/>
<dbReference type="Pfam" id="PF13480">
    <property type="entry name" value="Acetyltransf_6"/>
    <property type="match status" value="1"/>
</dbReference>
<dbReference type="SUPFAM" id="SSF55729">
    <property type="entry name" value="Acyl-CoA N-acyltransferases (Nat)"/>
    <property type="match status" value="1"/>
</dbReference>
<dbReference type="EC" id="2.3.1.-" evidence="2"/>
<reference evidence="3" key="1">
    <citation type="journal article" date="2019" name="Int. J. Syst. Evol. Microbiol.">
        <title>The Global Catalogue of Microorganisms (GCM) 10K type strain sequencing project: providing services to taxonomists for standard genome sequencing and annotation.</title>
        <authorList>
            <consortium name="The Broad Institute Genomics Platform"/>
            <consortium name="The Broad Institute Genome Sequencing Center for Infectious Disease"/>
            <person name="Wu L."/>
            <person name="Ma J."/>
        </authorList>
    </citation>
    <scope>NUCLEOTIDE SEQUENCE [LARGE SCALE GENOMIC DNA]</scope>
    <source>
        <strain evidence="3">CGMCC 4.7393</strain>
    </source>
</reference>
<gene>
    <name evidence="2" type="ORF">ACFQHR_08320</name>
</gene>
<evidence type="ECO:0000313" key="3">
    <source>
        <dbReference type="Proteomes" id="UP001596405"/>
    </source>
</evidence>
<name>A0ABW2DIA3_9BACT</name>
<accession>A0ABW2DIA3</accession>
<keyword evidence="2" id="KW-0808">Transferase</keyword>